<evidence type="ECO:0000313" key="2">
    <source>
        <dbReference type="Proteomes" id="UP000053144"/>
    </source>
</evidence>
<dbReference type="Gramene" id="KOM49392">
    <property type="protein sequence ID" value="KOM49392"/>
    <property type="gene ID" value="LR48_Vigan08g021900"/>
</dbReference>
<dbReference type="STRING" id="3914.A0A0L9V391"/>
<dbReference type="InterPro" id="IPR045021">
    <property type="entry name" value="PSI1/2/3"/>
</dbReference>
<proteinExistence type="predicted"/>
<dbReference type="EMBL" id="CM003378">
    <property type="protein sequence ID" value="KOM49392.1"/>
    <property type="molecule type" value="Genomic_DNA"/>
</dbReference>
<sequence>MKEKDKKRGTLTTLRASPHQTASFHLLMSSTSSHSISFFILTASPFPSLFCWCPPLCPPILSDSGTSEGWLVDTGLGILWLGLKMAVWGFRVRGRCPERGGNKSLTVRNAAGFVDAGFGVFGRCPERGANEMSGTRRQRESHCLVKVGRSGANSIAMVMEVARRATAVFVVALPICEGDKIAISSEISRKSGAMRVETFHHADKDKVEHYILELLVWLHHLVIKSKAGSDTGKVRPTTKYPVGVALQKTNEQSINII</sequence>
<name>A0A0L9V391_PHAAN</name>
<dbReference type="Proteomes" id="UP000053144">
    <property type="component" value="Chromosome 8"/>
</dbReference>
<organism evidence="1 2">
    <name type="scientific">Phaseolus angularis</name>
    <name type="common">Azuki bean</name>
    <name type="synonym">Vigna angularis</name>
    <dbReference type="NCBI Taxonomy" id="3914"/>
    <lineage>
        <taxon>Eukaryota</taxon>
        <taxon>Viridiplantae</taxon>
        <taxon>Streptophyta</taxon>
        <taxon>Embryophyta</taxon>
        <taxon>Tracheophyta</taxon>
        <taxon>Spermatophyta</taxon>
        <taxon>Magnoliopsida</taxon>
        <taxon>eudicotyledons</taxon>
        <taxon>Gunneridae</taxon>
        <taxon>Pentapetalae</taxon>
        <taxon>rosids</taxon>
        <taxon>fabids</taxon>
        <taxon>Fabales</taxon>
        <taxon>Fabaceae</taxon>
        <taxon>Papilionoideae</taxon>
        <taxon>50 kb inversion clade</taxon>
        <taxon>NPAAA clade</taxon>
        <taxon>indigoferoid/millettioid clade</taxon>
        <taxon>Phaseoleae</taxon>
        <taxon>Vigna</taxon>
    </lineage>
</organism>
<gene>
    <name evidence="1" type="ORF">LR48_Vigan08g021900</name>
</gene>
<dbReference type="AlphaFoldDB" id="A0A0L9V391"/>
<reference evidence="2" key="1">
    <citation type="journal article" date="2015" name="Proc. Natl. Acad. Sci. U.S.A.">
        <title>Genome sequencing of adzuki bean (Vigna angularis) provides insight into high starch and low fat accumulation and domestication.</title>
        <authorList>
            <person name="Yang K."/>
            <person name="Tian Z."/>
            <person name="Chen C."/>
            <person name="Luo L."/>
            <person name="Zhao B."/>
            <person name="Wang Z."/>
            <person name="Yu L."/>
            <person name="Li Y."/>
            <person name="Sun Y."/>
            <person name="Li W."/>
            <person name="Chen Y."/>
            <person name="Li Y."/>
            <person name="Zhang Y."/>
            <person name="Ai D."/>
            <person name="Zhao J."/>
            <person name="Shang C."/>
            <person name="Ma Y."/>
            <person name="Wu B."/>
            <person name="Wang M."/>
            <person name="Gao L."/>
            <person name="Sun D."/>
            <person name="Zhang P."/>
            <person name="Guo F."/>
            <person name="Wang W."/>
            <person name="Li Y."/>
            <person name="Wang J."/>
            <person name="Varshney R.K."/>
            <person name="Wang J."/>
            <person name="Ling H.Q."/>
            <person name="Wan P."/>
        </authorList>
    </citation>
    <scope>NUCLEOTIDE SEQUENCE</scope>
    <source>
        <strain evidence="2">cv. Jingnong 6</strain>
    </source>
</reference>
<dbReference type="PANTHER" id="PTHR31730">
    <property type="entry name" value="OS01G0873900 PROTEIN"/>
    <property type="match status" value="1"/>
</dbReference>
<evidence type="ECO:0000313" key="1">
    <source>
        <dbReference type="EMBL" id="KOM49392.1"/>
    </source>
</evidence>
<accession>A0A0L9V391</accession>
<dbReference type="GO" id="GO:0045927">
    <property type="term" value="P:positive regulation of growth"/>
    <property type="evidence" value="ECO:0007669"/>
    <property type="project" value="InterPro"/>
</dbReference>
<dbReference type="PANTHER" id="PTHR31730:SF26">
    <property type="entry name" value="DUF668 FAMILY PROTEIN"/>
    <property type="match status" value="1"/>
</dbReference>
<protein>
    <submittedName>
        <fullName evidence="1">Uncharacterized protein</fullName>
    </submittedName>
</protein>